<dbReference type="InterPro" id="IPR021109">
    <property type="entry name" value="Peptidase_aspartic_dom_sf"/>
</dbReference>
<comment type="caution">
    <text evidence="10">The sequence shown here is derived from an EMBL/GenBank/DDBJ whole genome shotgun (WGS) entry which is preliminary data.</text>
</comment>
<reference evidence="10" key="1">
    <citation type="journal article" date="2023" name="Mol. Phylogenet. Evol.">
        <title>Genome-scale phylogeny and comparative genomics of the fungal order Sordariales.</title>
        <authorList>
            <person name="Hensen N."/>
            <person name="Bonometti L."/>
            <person name="Westerberg I."/>
            <person name="Brannstrom I.O."/>
            <person name="Guillou S."/>
            <person name="Cros-Aarteil S."/>
            <person name="Calhoun S."/>
            <person name="Haridas S."/>
            <person name="Kuo A."/>
            <person name="Mondo S."/>
            <person name="Pangilinan J."/>
            <person name="Riley R."/>
            <person name="LaButti K."/>
            <person name="Andreopoulos B."/>
            <person name="Lipzen A."/>
            <person name="Chen C."/>
            <person name="Yan M."/>
            <person name="Daum C."/>
            <person name="Ng V."/>
            <person name="Clum A."/>
            <person name="Steindorff A."/>
            <person name="Ohm R.A."/>
            <person name="Martin F."/>
            <person name="Silar P."/>
            <person name="Natvig D.O."/>
            <person name="Lalanne C."/>
            <person name="Gautier V."/>
            <person name="Ament-Velasquez S.L."/>
            <person name="Kruys A."/>
            <person name="Hutchinson M.I."/>
            <person name="Powell A.J."/>
            <person name="Barry K."/>
            <person name="Miller A.N."/>
            <person name="Grigoriev I.V."/>
            <person name="Debuchy R."/>
            <person name="Gladieux P."/>
            <person name="Hiltunen Thoren M."/>
            <person name="Johannesson H."/>
        </authorList>
    </citation>
    <scope>NUCLEOTIDE SEQUENCE</scope>
    <source>
        <strain evidence="10">CBS 141.50</strain>
    </source>
</reference>
<dbReference type="AlphaFoldDB" id="A0AAN6V9L8"/>
<dbReference type="Gene3D" id="2.40.70.10">
    <property type="entry name" value="Acid Proteases"/>
    <property type="match status" value="2"/>
</dbReference>
<keyword evidence="4 7" id="KW-0064">Aspartyl protease</keyword>
<dbReference type="PROSITE" id="PS00141">
    <property type="entry name" value="ASP_PROTEASE"/>
    <property type="match status" value="1"/>
</dbReference>
<protein>
    <submittedName>
        <fullName evidence="10">Eukaryotic aspartyl protease</fullName>
    </submittedName>
</protein>
<evidence type="ECO:0000256" key="5">
    <source>
        <dbReference type="ARBA" id="ARBA00022801"/>
    </source>
</evidence>
<dbReference type="GeneID" id="87819321"/>
<accession>A0AAN6V9L8</accession>
<dbReference type="EMBL" id="MU853556">
    <property type="protein sequence ID" value="KAK4147362.1"/>
    <property type="molecule type" value="Genomic_DNA"/>
</dbReference>
<dbReference type="PANTHER" id="PTHR47966">
    <property type="entry name" value="BETA-SITE APP-CLEAVING ENZYME, ISOFORM A-RELATED"/>
    <property type="match status" value="1"/>
</dbReference>
<feature type="domain" description="Peptidase A1" evidence="9">
    <location>
        <begin position="70"/>
        <end position="383"/>
    </location>
</feature>
<reference evidence="10" key="2">
    <citation type="submission" date="2023-05" db="EMBL/GenBank/DDBJ databases">
        <authorList>
            <consortium name="Lawrence Berkeley National Laboratory"/>
            <person name="Steindorff A."/>
            <person name="Hensen N."/>
            <person name="Bonometti L."/>
            <person name="Westerberg I."/>
            <person name="Brannstrom I.O."/>
            <person name="Guillou S."/>
            <person name="Cros-Aarteil S."/>
            <person name="Calhoun S."/>
            <person name="Haridas S."/>
            <person name="Kuo A."/>
            <person name="Mondo S."/>
            <person name="Pangilinan J."/>
            <person name="Riley R."/>
            <person name="Labutti K."/>
            <person name="Andreopoulos B."/>
            <person name="Lipzen A."/>
            <person name="Chen C."/>
            <person name="Yanf M."/>
            <person name="Daum C."/>
            <person name="Ng V."/>
            <person name="Clum A."/>
            <person name="Ohm R."/>
            <person name="Martin F."/>
            <person name="Silar P."/>
            <person name="Natvig D."/>
            <person name="Lalanne C."/>
            <person name="Gautier V."/>
            <person name="Ament-Velasquez S.L."/>
            <person name="Kruys A."/>
            <person name="Hutchinson M.I."/>
            <person name="Powell A.J."/>
            <person name="Barry K."/>
            <person name="Miller A.N."/>
            <person name="Grigoriev I.V."/>
            <person name="Debuchy R."/>
            <person name="Gladieux P."/>
            <person name="Thoren M.H."/>
            <person name="Johannesson H."/>
        </authorList>
    </citation>
    <scope>NUCLEOTIDE SEQUENCE</scope>
    <source>
        <strain evidence="10">CBS 141.50</strain>
    </source>
</reference>
<dbReference type="SUPFAM" id="SSF50630">
    <property type="entry name" value="Acid proteases"/>
    <property type="match status" value="1"/>
</dbReference>
<feature type="active site" evidence="6">
    <location>
        <position position="279"/>
    </location>
</feature>
<feature type="signal peptide" evidence="8">
    <location>
        <begin position="1"/>
        <end position="20"/>
    </location>
</feature>
<gene>
    <name evidence="10" type="ORF">C8A04DRAFT_34085</name>
</gene>
<dbReference type="InterPro" id="IPR033121">
    <property type="entry name" value="PEPTIDASE_A1"/>
</dbReference>
<evidence type="ECO:0000256" key="1">
    <source>
        <dbReference type="ARBA" id="ARBA00007447"/>
    </source>
</evidence>
<dbReference type="Pfam" id="PF00026">
    <property type="entry name" value="Asp"/>
    <property type="match status" value="1"/>
</dbReference>
<dbReference type="PRINTS" id="PR00792">
    <property type="entry name" value="PEPSIN"/>
</dbReference>
<evidence type="ECO:0000313" key="11">
    <source>
        <dbReference type="Proteomes" id="UP001302676"/>
    </source>
</evidence>
<keyword evidence="11" id="KW-1185">Reference proteome</keyword>
<evidence type="ECO:0000313" key="10">
    <source>
        <dbReference type="EMBL" id="KAK4147362.1"/>
    </source>
</evidence>
<dbReference type="PANTHER" id="PTHR47966:SF65">
    <property type="entry name" value="ASPARTIC-TYPE ENDOPEPTIDASE"/>
    <property type="match status" value="1"/>
</dbReference>
<dbReference type="GO" id="GO:0006508">
    <property type="term" value="P:proteolysis"/>
    <property type="evidence" value="ECO:0007669"/>
    <property type="project" value="UniProtKB-KW"/>
</dbReference>
<evidence type="ECO:0000259" key="9">
    <source>
        <dbReference type="PROSITE" id="PS51767"/>
    </source>
</evidence>
<dbReference type="GO" id="GO:0004190">
    <property type="term" value="F:aspartic-type endopeptidase activity"/>
    <property type="evidence" value="ECO:0007669"/>
    <property type="project" value="UniProtKB-KW"/>
</dbReference>
<dbReference type="InterPro" id="IPR001461">
    <property type="entry name" value="Aspartic_peptidase_A1"/>
</dbReference>
<organism evidence="10 11">
    <name type="scientific">Dichotomopilus funicola</name>
    <dbReference type="NCBI Taxonomy" id="1934379"/>
    <lineage>
        <taxon>Eukaryota</taxon>
        <taxon>Fungi</taxon>
        <taxon>Dikarya</taxon>
        <taxon>Ascomycota</taxon>
        <taxon>Pezizomycotina</taxon>
        <taxon>Sordariomycetes</taxon>
        <taxon>Sordariomycetidae</taxon>
        <taxon>Sordariales</taxon>
        <taxon>Chaetomiaceae</taxon>
        <taxon>Dichotomopilus</taxon>
    </lineage>
</organism>
<evidence type="ECO:0000256" key="6">
    <source>
        <dbReference type="PIRSR" id="PIRSR601461-1"/>
    </source>
</evidence>
<evidence type="ECO:0000256" key="4">
    <source>
        <dbReference type="ARBA" id="ARBA00022750"/>
    </source>
</evidence>
<feature type="active site" evidence="6">
    <location>
        <position position="88"/>
    </location>
</feature>
<dbReference type="Proteomes" id="UP001302676">
    <property type="component" value="Unassembled WGS sequence"/>
</dbReference>
<dbReference type="InterPro" id="IPR033876">
    <property type="entry name" value="SAP-like"/>
</dbReference>
<keyword evidence="2 7" id="KW-0645">Protease</keyword>
<dbReference type="RefSeq" id="XP_062640733.1">
    <property type="nucleotide sequence ID" value="XM_062782708.1"/>
</dbReference>
<proteinExistence type="inferred from homology"/>
<evidence type="ECO:0000256" key="7">
    <source>
        <dbReference type="RuleBase" id="RU000454"/>
    </source>
</evidence>
<comment type="similarity">
    <text evidence="1 7">Belongs to the peptidase A1 family.</text>
</comment>
<evidence type="ECO:0000256" key="3">
    <source>
        <dbReference type="ARBA" id="ARBA00022729"/>
    </source>
</evidence>
<evidence type="ECO:0000256" key="2">
    <source>
        <dbReference type="ARBA" id="ARBA00022670"/>
    </source>
</evidence>
<sequence length="499" mass="52618">MRLFFSAASLLGVAVQSATAAEEPQPAHQIVTRGEGFIRSPVRPLVGHGPNLRARQNEVEVLNQRGGTRYGVEIEVGTPPQKLTLILDTGSPNTWINPVCETSNLPSDCQKFPQFDYDQSSSLNVTDYVDTLRYGIGNATVQYVYETISIGSATIENQLIGIAVESHQIPLGILGVSPPIQGQNEYPYILDTLVDQGLIKSRAFSVDLRGMDNPTGALIFGGVDTGKYIGELAKLPIIPPSRTPSGADRYYITMTGVGLTLTDGSVVQSEELEVPVFLDTGATLSHLPTRIYEALAGSFPDAQYDPNSGFYILPCEYTEMPGSIDFYFSGKAIRVPLNDFIWENGAYCILGVTPEDEEPILGDTFLRAAYVVYDQDNRNLHLAQAADCGSHLVAIGSGADAVPSSTGRCTALPTATTAGSNSKSMGLDFTATRPPANTFTGTLPTGIDVGPGPAQSGGGGTTVTGGGGLKPTGHPNAAGRVEGVGMGVAGLGLVLAWML</sequence>
<keyword evidence="3 8" id="KW-0732">Signal</keyword>
<keyword evidence="5 7" id="KW-0378">Hydrolase</keyword>
<dbReference type="PROSITE" id="PS51767">
    <property type="entry name" value="PEPTIDASE_A1"/>
    <property type="match status" value="1"/>
</dbReference>
<feature type="chain" id="PRO_5042911130" evidence="8">
    <location>
        <begin position="21"/>
        <end position="499"/>
    </location>
</feature>
<dbReference type="InterPro" id="IPR001969">
    <property type="entry name" value="Aspartic_peptidase_AS"/>
</dbReference>
<dbReference type="CDD" id="cd05474">
    <property type="entry name" value="SAP_like"/>
    <property type="match status" value="1"/>
</dbReference>
<name>A0AAN6V9L8_9PEZI</name>
<evidence type="ECO:0000256" key="8">
    <source>
        <dbReference type="SAM" id="SignalP"/>
    </source>
</evidence>